<protein>
    <submittedName>
        <fullName evidence="3">YxaH protein</fullName>
    </submittedName>
</protein>
<feature type="transmembrane region" description="Helical" evidence="1">
    <location>
        <begin position="177"/>
        <end position="199"/>
    </location>
</feature>
<dbReference type="PANTHER" id="PTHR30590">
    <property type="entry name" value="INNER MEMBRANE PROTEIN"/>
    <property type="match status" value="1"/>
</dbReference>
<feature type="domain" description="DUF418" evidence="2">
    <location>
        <begin position="333"/>
        <end position="495"/>
    </location>
</feature>
<dbReference type="PANTHER" id="PTHR30590:SF2">
    <property type="entry name" value="INNER MEMBRANE PROTEIN"/>
    <property type="match status" value="1"/>
</dbReference>
<organism evidence="3 4">
    <name type="scientific">Symbiodinium pilosum</name>
    <name type="common">Dinoflagellate</name>
    <dbReference type="NCBI Taxonomy" id="2952"/>
    <lineage>
        <taxon>Eukaryota</taxon>
        <taxon>Sar</taxon>
        <taxon>Alveolata</taxon>
        <taxon>Dinophyceae</taxon>
        <taxon>Suessiales</taxon>
        <taxon>Symbiodiniaceae</taxon>
        <taxon>Symbiodinium</taxon>
    </lineage>
</organism>
<keyword evidence="4" id="KW-1185">Reference proteome</keyword>
<feature type="transmembrane region" description="Helical" evidence="1">
    <location>
        <begin position="219"/>
        <end position="241"/>
    </location>
</feature>
<gene>
    <name evidence="3" type="primary">yxaH</name>
    <name evidence="3" type="ORF">SPIL2461_LOCUS7071</name>
</gene>
<feature type="transmembrane region" description="Helical" evidence="1">
    <location>
        <begin position="455"/>
        <end position="476"/>
    </location>
</feature>
<proteinExistence type="predicted"/>
<feature type="transmembrane region" description="Helical" evidence="1">
    <location>
        <begin position="313"/>
        <end position="334"/>
    </location>
</feature>
<evidence type="ECO:0000259" key="2">
    <source>
        <dbReference type="Pfam" id="PF04235"/>
    </source>
</evidence>
<dbReference type="OrthoDB" id="449378at2759"/>
<evidence type="ECO:0000256" key="1">
    <source>
        <dbReference type="SAM" id="Phobius"/>
    </source>
</evidence>
<dbReference type="AlphaFoldDB" id="A0A812NLT5"/>
<name>A0A812NLT5_SYMPI</name>
<dbReference type="Pfam" id="PF04235">
    <property type="entry name" value="DUF418"/>
    <property type="match status" value="1"/>
</dbReference>
<reference evidence="3" key="1">
    <citation type="submission" date="2021-02" db="EMBL/GenBank/DDBJ databases">
        <authorList>
            <person name="Dougan E. K."/>
            <person name="Rhodes N."/>
            <person name="Thang M."/>
            <person name="Chan C."/>
        </authorList>
    </citation>
    <scope>NUCLEOTIDE SEQUENCE</scope>
</reference>
<evidence type="ECO:0000313" key="4">
    <source>
        <dbReference type="Proteomes" id="UP000649617"/>
    </source>
</evidence>
<feature type="transmembrane region" description="Helical" evidence="1">
    <location>
        <begin position="145"/>
        <end position="165"/>
    </location>
</feature>
<feature type="transmembrane region" description="Helical" evidence="1">
    <location>
        <begin position="396"/>
        <end position="415"/>
    </location>
</feature>
<dbReference type="Proteomes" id="UP000649617">
    <property type="component" value="Unassembled WGS sequence"/>
</dbReference>
<keyword evidence="1" id="KW-0812">Transmembrane</keyword>
<comment type="caution">
    <text evidence="3">The sequence shown here is derived from an EMBL/GenBank/DDBJ whole genome shotgun (WGS) entry which is preliminary data.</text>
</comment>
<dbReference type="EMBL" id="CAJNIZ010011112">
    <property type="protein sequence ID" value="CAE7311763.1"/>
    <property type="molecule type" value="Genomic_DNA"/>
</dbReference>
<dbReference type="InterPro" id="IPR052529">
    <property type="entry name" value="Bact_Transport_Assoc"/>
</dbReference>
<accession>A0A812NLT5</accession>
<keyword evidence="1" id="KW-1133">Transmembrane helix</keyword>
<keyword evidence="1" id="KW-0472">Membrane</keyword>
<evidence type="ECO:0000313" key="3">
    <source>
        <dbReference type="EMBL" id="CAE7311763.1"/>
    </source>
</evidence>
<sequence length="503" mass="55379">MGCQTGREIVTLAKVVFPDSLLGFTGGEREWHCPAENYRELVKALVQRWPELEEPLERIAVAIDGNIYQDAFLEPIDPDSEAPVSEAQRIESLDVLRGFALLGILLLNIVGFGLISSAYSVPSEAMTGTADLIAWSSVELFAEGAMRGLFSILFGAGVVLFVGGVEGRGAGVHFKRNFWLLAFGLFDAYLLLWSGDILLNYALAGALLYFVRDVRAGRLLTTAVVLFVMLSAFYGVTNLALSAAQQAAQQVEQADDVASLDAGTLAAGEQWQVFAGDFTLSAEQQAQELAARQGSYLSALAWNAKKTNEMLTFVLPLYLFWDALAMMLLGMALYKYGVLQGLRSSAFYKKLMWGGFTVGLLVNASEIHRAIDSDFELLSVFAQVQATYHVGRLGMAMGYIGLLLLLINSSLLTGLRARLASVGRMALTNYLMHSLIALIIFTGAGFALVGELSRAQLYGVVFAIWVLQLWLSPWWLERFRFGPVEWLWRVLTYGKLMPNRRTK</sequence>
<feature type="transmembrane region" description="Helical" evidence="1">
    <location>
        <begin position="427"/>
        <end position="449"/>
    </location>
</feature>
<dbReference type="InterPro" id="IPR007349">
    <property type="entry name" value="DUF418"/>
</dbReference>
<feature type="transmembrane region" description="Helical" evidence="1">
    <location>
        <begin position="99"/>
        <end position="119"/>
    </location>
</feature>